<dbReference type="Pfam" id="PF00395">
    <property type="entry name" value="SLH"/>
    <property type="match status" value="2"/>
</dbReference>
<dbReference type="Proteomes" id="UP000886824">
    <property type="component" value="Unassembled WGS sequence"/>
</dbReference>
<feature type="domain" description="SLH" evidence="3">
    <location>
        <begin position="29"/>
        <end position="92"/>
    </location>
</feature>
<keyword evidence="2" id="KW-0732">Signal</keyword>
<dbReference type="AlphaFoldDB" id="A0A9D1Z4J8"/>
<organism evidence="4 5">
    <name type="scientific">Candidatus Intestinimonas merdavium</name>
    <dbReference type="NCBI Taxonomy" id="2838622"/>
    <lineage>
        <taxon>Bacteria</taxon>
        <taxon>Bacillati</taxon>
        <taxon>Bacillota</taxon>
        <taxon>Clostridia</taxon>
        <taxon>Eubacteriales</taxon>
        <taxon>Intestinimonas</taxon>
    </lineage>
</organism>
<evidence type="ECO:0000256" key="2">
    <source>
        <dbReference type="SAM" id="SignalP"/>
    </source>
</evidence>
<dbReference type="PROSITE" id="PS51272">
    <property type="entry name" value="SLH"/>
    <property type="match status" value="2"/>
</dbReference>
<feature type="domain" description="SLH" evidence="3">
    <location>
        <begin position="93"/>
        <end position="169"/>
    </location>
</feature>
<accession>A0A9D1Z4J8</accession>
<dbReference type="EMBL" id="DXCX01000063">
    <property type="protein sequence ID" value="HIY73535.1"/>
    <property type="molecule type" value="Genomic_DNA"/>
</dbReference>
<protein>
    <submittedName>
        <fullName evidence="4">S-layer homology domain-containing protein</fullName>
    </submittedName>
</protein>
<dbReference type="InterPro" id="IPR001119">
    <property type="entry name" value="SLH_dom"/>
</dbReference>
<proteinExistence type="predicted"/>
<evidence type="ECO:0000313" key="5">
    <source>
        <dbReference type="Proteomes" id="UP000886824"/>
    </source>
</evidence>
<keyword evidence="1" id="KW-0677">Repeat</keyword>
<gene>
    <name evidence="4" type="ORF">H9826_06125</name>
</gene>
<feature type="chain" id="PRO_5039502051" evidence="2">
    <location>
        <begin position="29"/>
        <end position="783"/>
    </location>
</feature>
<evidence type="ECO:0000313" key="4">
    <source>
        <dbReference type="EMBL" id="HIY73535.1"/>
    </source>
</evidence>
<reference evidence="4" key="1">
    <citation type="journal article" date="2021" name="PeerJ">
        <title>Extensive microbial diversity within the chicken gut microbiome revealed by metagenomics and culture.</title>
        <authorList>
            <person name="Gilroy R."/>
            <person name="Ravi A."/>
            <person name="Getino M."/>
            <person name="Pursley I."/>
            <person name="Horton D.L."/>
            <person name="Alikhan N.F."/>
            <person name="Baker D."/>
            <person name="Gharbi K."/>
            <person name="Hall N."/>
            <person name="Watson M."/>
            <person name="Adriaenssens E.M."/>
            <person name="Foster-Nyarko E."/>
            <person name="Jarju S."/>
            <person name="Secka A."/>
            <person name="Antonio M."/>
            <person name="Oren A."/>
            <person name="Chaudhuri R.R."/>
            <person name="La Ragione R."/>
            <person name="Hildebrand F."/>
            <person name="Pallen M.J."/>
        </authorList>
    </citation>
    <scope>NUCLEOTIDE SEQUENCE</scope>
    <source>
        <strain evidence="4">CHK33-7979</strain>
    </source>
</reference>
<evidence type="ECO:0000259" key="3">
    <source>
        <dbReference type="PROSITE" id="PS51272"/>
    </source>
</evidence>
<name>A0A9D1Z4J8_9FIRM</name>
<comment type="caution">
    <text evidence="4">The sequence shown here is derived from an EMBL/GenBank/DDBJ whole genome shotgun (WGS) entry which is preliminary data.</text>
</comment>
<feature type="signal peptide" evidence="2">
    <location>
        <begin position="1"/>
        <end position="28"/>
    </location>
</feature>
<evidence type="ECO:0000256" key="1">
    <source>
        <dbReference type="ARBA" id="ARBA00022737"/>
    </source>
</evidence>
<sequence>MRMKRLLALLLACAAIVGMLVLPSSAGAATTTAFTDIYDTNVAQAAETLRLLGIVSGTGGTAFQPDRALTRAEFCKLAVELMGNGDKVAAQMNRTVFQDVPSTHWARGYIAVATQGTTTGSGDTAVTTPGIIRGDAYGNFNPDRTITYGEAVTILVRILGYGDSDVGMVWPDGYLAKAGELKVTEGLNLSANDTITRGQAAVMMENLLFTNSKDGKQYLTTLGCTITDETILFDVAATAPDGSSGVKVTGDKVYKTNHAPFSDDLVGRRAKLLLDEDEKVLDIQVSTTGTQKVVTVQSLDYNSIKVTGGSSVDIEAPKETVVWKDGKETKYEDLYLSGLMAGTQALLQYTASGELEYIFLRSSAKTDSGTRVIKNVPNYADDLAYTVYKNGSPAKGSDIRQYDVTTFDSANNVMYVSDARITGVFENVYPNRETPATITVLGHEFTVLPSAVTDLSNFSIGQTITLLLSYNGQVAGAVEPTVLRSTTVGTVTSISEGKATVTAINLRDENGKPLELSGATSYTGSRADEMLGQLVTVSSSSKGRITMTKLTGNASKAPLDVAARRMDTVSLADNVKLYEQAGTGALTEIKLEDITRNTVPADQITYVHKDHAGKADIVIFNDVTGDRYDYGFIQYKPTSNGSGQVSTFVVVSNALHPTGGTSMLMTDPSNTTYIQTGGVVTGPVRGESTTLGGIVGLLSDTVRTSDFDVDAMTVTTPSMVLPISKRVMCYNSSTKEWFSVGDGSKDENFVTALNLARAFSDTATIYYDKAPDQGGKVRLVVVG</sequence>
<reference evidence="4" key="2">
    <citation type="submission" date="2021-04" db="EMBL/GenBank/DDBJ databases">
        <authorList>
            <person name="Gilroy R."/>
        </authorList>
    </citation>
    <scope>NUCLEOTIDE SEQUENCE</scope>
    <source>
        <strain evidence="4">CHK33-7979</strain>
    </source>
</reference>